<keyword evidence="3" id="KW-0862">Zinc</keyword>
<name>A0A8E2J4Q1_9APHY</name>
<dbReference type="Proteomes" id="UP000250043">
    <property type="component" value="Unassembled WGS sequence"/>
</dbReference>
<dbReference type="GO" id="GO:0008270">
    <property type="term" value="F:zinc ion binding"/>
    <property type="evidence" value="ECO:0007669"/>
    <property type="project" value="InterPro"/>
</dbReference>
<dbReference type="InterPro" id="IPR036864">
    <property type="entry name" value="Zn2-C6_fun-type_DNA-bd_sf"/>
</dbReference>
<feature type="domain" description="Zn(2)-C6 fungal-type" evidence="9">
    <location>
        <begin position="38"/>
        <end position="73"/>
    </location>
</feature>
<dbReference type="GO" id="GO:0003677">
    <property type="term" value="F:DNA binding"/>
    <property type="evidence" value="ECO:0007669"/>
    <property type="project" value="UniProtKB-KW"/>
</dbReference>
<keyword evidence="5" id="KW-0238">DNA-binding</keyword>
<dbReference type="AlphaFoldDB" id="A0A8E2J4Q1"/>
<keyword evidence="4" id="KW-0805">Transcription regulation</keyword>
<dbReference type="SUPFAM" id="SSF57701">
    <property type="entry name" value="Zn2/Cys6 DNA-binding domain"/>
    <property type="match status" value="1"/>
</dbReference>
<dbReference type="EMBL" id="KV722343">
    <property type="protein sequence ID" value="OCH94538.1"/>
    <property type="molecule type" value="Genomic_DNA"/>
</dbReference>
<dbReference type="Pfam" id="PF04082">
    <property type="entry name" value="Fungal_trans"/>
    <property type="match status" value="1"/>
</dbReference>
<dbReference type="CDD" id="cd00067">
    <property type="entry name" value="GAL4"/>
    <property type="match status" value="1"/>
</dbReference>
<dbReference type="InterPro" id="IPR051615">
    <property type="entry name" value="Transcr_Regulatory_Elem"/>
</dbReference>
<dbReference type="CDD" id="cd12148">
    <property type="entry name" value="fungal_TF_MHR"/>
    <property type="match status" value="1"/>
</dbReference>
<proteinExistence type="predicted"/>
<evidence type="ECO:0000256" key="7">
    <source>
        <dbReference type="ARBA" id="ARBA00023242"/>
    </source>
</evidence>
<evidence type="ECO:0000313" key="11">
    <source>
        <dbReference type="Proteomes" id="UP000250043"/>
    </source>
</evidence>
<evidence type="ECO:0000259" key="9">
    <source>
        <dbReference type="PROSITE" id="PS50048"/>
    </source>
</evidence>
<dbReference type="GO" id="GO:0006351">
    <property type="term" value="P:DNA-templated transcription"/>
    <property type="evidence" value="ECO:0007669"/>
    <property type="project" value="InterPro"/>
</dbReference>
<evidence type="ECO:0000256" key="3">
    <source>
        <dbReference type="ARBA" id="ARBA00022833"/>
    </source>
</evidence>
<comment type="subcellular location">
    <subcellularLocation>
        <location evidence="1">Nucleus</location>
    </subcellularLocation>
</comment>
<dbReference type="PANTHER" id="PTHR31313">
    <property type="entry name" value="TY1 ENHANCER ACTIVATOR"/>
    <property type="match status" value="1"/>
</dbReference>
<dbReference type="Gene3D" id="4.10.240.10">
    <property type="entry name" value="Zn(2)-C6 fungal-type DNA-binding domain"/>
    <property type="match status" value="1"/>
</dbReference>
<evidence type="ECO:0000256" key="8">
    <source>
        <dbReference type="SAM" id="MobiDB-lite"/>
    </source>
</evidence>
<accession>A0A8E2J4Q1</accession>
<dbReference type="Pfam" id="PF00172">
    <property type="entry name" value="Zn_clus"/>
    <property type="match status" value="1"/>
</dbReference>
<keyword evidence="11" id="KW-1185">Reference proteome</keyword>
<evidence type="ECO:0000256" key="6">
    <source>
        <dbReference type="ARBA" id="ARBA00023163"/>
    </source>
</evidence>
<keyword evidence="6" id="KW-0804">Transcription</keyword>
<dbReference type="PROSITE" id="PS50048">
    <property type="entry name" value="ZN2_CY6_FUNGAL_2"/>
    <property type="match status" value="1"/>
</dbReference>
<evidence type="ECO:0000256" key="1">
    <source>
        <dbReference type="ARBA" id="ARBA00004123"/>
    </source>
</evidence>
<dbReference type="PROSITE" id="PS00463">
    <property type="entry name" value="ZN2_CY6_FUNGAL_1"/>
    <property type="match status" value="1"/>
</dbReference>
<keyword evidence="7" id="KW-0539">Nucleus</keyword>
<dbReference type="SMART" id="SM00066">
    <property type="entry name" value="GAL4"/>
    <property type="match status" value="1"/>
</dbReference>
<evidence type="ECO:0000256" key="4">
    <source>
        <dbReference type="ARBA" id="ARBA00023015"/>
    </source>
</evidence>
<dbReference type="PANTHER" id="PTHR31313:SF81">
    <property type="entry name" value="TY1 ENHANCER ACTIVATOR"/>
    <property type="match status" value="1"/>
</dbReference>
<dbReference type="GO" id="GO:0005634">
    <property type="term" value="C:nucleus"/>
    <property type="evidence" value="ECO:0007669"/>
    <property type="project" value="UniProtKB-SubCell"/>
</dbReference>
<feature type="compositionally biased region" description="Basic and acidic residues" evidence="8">
    <location>
        <begin position="40"/>
        <end position="51"/>
    </location>
</feature>
<feature type="region of interest" description="Disordered" evidence="8">
    <location>
        <begin position="1"/>
        <end position="60"/>
    </location>
</feature>
<dbReference type="GO" id="GO:0000981">
    <property type="term" value="F:DNA-binding transcription factor activity, RNA polymerase II-specific"/>
    <property type="evidence" value="ECO:0007669"/>
    <property type="project" value="InterPro"/>
</dbReference>
<gene>
    <name evidence="10" type="ORF">OBBRIDRAFT_125227</name>
</gene>
<evidence type="ECO:0000256" key="2">
    <source>
        <dbReference type="ARBA" id="ARBA00022723"/>
    </source>
</evidence>
<dbReference type="InterPro" id="IPR001138">
    <property type="entry name" value="Zn2Cys6_DnaBD"/>
</dbReference>
<evidence type="ECO:0000313" key="10">
    <source>
        <dbReference type="EMBL" id="OCH94538.1"/>
    </source>
</evidence>
<evidence type="ECO:0000256" key="5">
    <source>
        <dbReference type="ARBA" id="ARBA00023125"/>
    </source>
</evidence>
<dbReference type="OrthoDB" id="2123952at2759"/>
<organism evidence="10 11">
    <name type="scientific">Obba rivulosa</name>
    <dbReference type="NCBI Taxonomy" id="1052685"/>
    <lineage>
        <taxon>Eukaryota</taxon>
        <taxon>Fungi</taxon>
        <taxon>Dikarya</taxon>
        <taxon>Basidiomycota</taxon>
        <taxon>Agaricomycotina</taxon>
        <taxon>Agaricomycetes</taxon>
        <taxon>Polyporales</taxon>
        <taxon>Gelatoporiaceae</taxon>
        <taxon>Obba</taxon>
    </lineage>
</organism>
<keyword evidence="2" id="KW-0479">Metal-binding</keyword>
<reference evidence="10 11" key="1">
    <citation type="submission" date="2016-07" db="EMBL/GenBank/DDBJ databases">
        <title>Draft genome of the white-rot fungus Obba rivulosa 3A-2.</title>
        <authorList>
            <consortium name="DOE Joint Genome Institute"/>
            <person name="Miettinen O."/>
            <person name="Riley R."/>
            <person name="Acob R."/>
            <person name="Barry K."/>
            <person name="Cullen D."/>
            <person name="De Vries R."/>
            <person name="Hainaut M."/>
            <person name="Hatakka A."/>
            <person name="Henrissat B."/>
            <person name="Hilden K."/>
            <person name="Kuo R."/>
            <person name="Labutti K."/>
            <person name="Lipzen A."/>
            <person name="Makela M.R."/>
            <person name="Sandor L."/>
            <person name="Spatafora J.W."/>
            <person name="Grigoriev I.V."/>
            <person name="Hibbett D.S."/>
        </authorList>
    </citation>
    <scope>NUCLEOTIDE SEQUENCE [LARGE SCALE GENOMIC DNA]</scope>
    <source>
        <strain evidence="10 11">3A-2</strain>
    </source>
</reference>
<protein>
    <recommendedName>
        <fullName evidence="9">Zn(2)-C6 fungal-type domain-containing protein</fullName>
    </recommendedName>
</protein>
<dbReference type="SMART" id="SM00906">
    <property type="entry name" value="Fungal_trans"/>
    <property type="match status" value="1"/>
</dbReference>
<dbReference type="InterPro" id="IPR007219">
    <property type="entry name" value="XnlR_reg_dom"/>
</dbReference>
<sequence>MPPQRAYSEGSDEDKASLSPESQNRAESSASRRRSSRACDQCRRTKSKCERPASGSDAQPCRGCAAMGLSCTFAGPSHKRGPPKGYILALERRLHQVEALLGTIIASEDPRARGILHGLSHDQLASQIIHRVNIGPFGPKGRVAHPFGSTKEDFLASILTGVSDEVLESGGVGSNLSDPALISPTTGWQDSLQRLLMQETSGNVAVAQGMPDAGLPGGRPGDSRSRRASFPLMMSRAVFPPKTDAMSSEGSLSFVGSGTDHMDWDTVDGLERFDTDSMDSEDVEAKQSLSTIGAYLNEHRQLIVSNHITGLHTLEQCRQVLKGEPAESLTWPLPSADESPPTDLETGLLPPPEQQDLLIRCYYESVHPIFPIIDTVPFTEFYRHPLAKGIIPDDSKLERTYFRILLLSMFSVASRHMESSSTEESRYATEAIRLITALEGRVHPVLCQALLLLAYRDIGVDALEKAWASIGSAIRMAQALGVNLIADDVRFVTTGSVAFSSQTYQRIWAGCIVLDRYISVLLGRPMAINLPENTHAVIQFESLESQSQINPHGPAMQERHPDDAVVLAYFNETCSLSAILGSIADELYMTAPVPDAILERRWKRLLSRLSHWLASLPIPLQFDPSHTSSIPPAYVLHLHMQYWWTLTLLHRAVIRDRLPSRRAAYGSGSPMSKAAFAASRVWLLLALWVKHYSTNTTSPFISGFILGAGVVDLLMIVGSSNDANVTSALRRNLNRMREMEATAGMLLS</sequence>